<proteinExistence type="predicted"/>
<evidence type="ECO:0000313" key="2">
    <source>
        <dbReference type="Proteomes" id="UP000828941"/>
    </source>
</evidence>
<comment type="caution">
    <text evidence="1">The sequence shown here is derived from an EMBL/GenBank/DDBJ whole genome shotgun (WGS) entry which is preliminary data.</text>
</comment>
<accession>A0ACB9LR65</accession>
<dbReference type="EMBL" id="CM039436">
    <property type="protein sequence ID" value="KAI4313764.1"/>
    <property type="molecule type" value="Genomic_DNA"/>
</dbReference>
<dbReference type="Proteomes" id="UP000828941">
    <property type="component" value="Chromosome 11"/>
</dbReference>
<gene>
    <name evidence="1" type="ORF">L6164_026719</name>
</gene>
<evidence type="ECO:0000313" key="1">
    <source>
        <dbReference type="EMBL" id="KAI4313764.1"/>
    </source>
</evidence>
<organism evidence="1 2">
    <name type="scientific">Bauhinia variegata</name>
    <name type="common">Purple orchid tree</name>
    <name type="synonym">Phanera variegata</name>
    <dbReference type="NCBI Taxonomy" id="167791"/>
    <lineage>
        <taxon>Eukaryota</taxon>
        <taxon>Viridiplantae</taxon>
        <taxon>Streptophyta</taxon>
        <taxon>Embryophyta</taxon>
        <taxon>Tracheophyta</taxon>
        <taxon>Spermatophyta</taxon>
        <taxon>Magnoliopsida</taxon>
        <taxon>eudicotyledons</taxon>
        <taxon>Gunneridae</taxon>
        <taxon>Pentapetalae</taxon>
        <taxon>rosids</taxon>
        <taxon>fabids</taxon>
        <taxon>Fabales</taxon>
        <taxon>Fabaceae</taxon>
        <taxon>Cercidoideae</taxon>
        <taxon>Cercideae</taxon>
        <taxon>Bauhiniinae</taxon>
        <taxon>Bauhinia</taxon>
    </lineage>
</organism>
<name>A0ACB9LR65_BAUVA</name>
<sequence>MNPKDTLFESVTQINKTINDIFYEVCLALPPNVDSDGIWGAHVLAGSPMRSSFPVFELQIAVIFIITQLCHFLLKRLGLPLFISQMMVGIILGPSLPMGPLTKFKQILFPYGSPDTLATITSLGFSIFIFLNGVQMDFTIITRTGRKAWLIALIGLIAPLAICFSTVKHFTNELNDAIGRQSMDLHVVYITQTTSSFAVISSLLIDLKMLNTELGRLALSSALLSEIVSVTVKSVGTSVVGNLHNKKMAMVMLVSLFTFAVTLPVMLRPLMFWIIKNTPEGRPVRTIYIYIIIVLMLCSGAVSRSIGQSIFLGPFILGLAVPGGPPLGSALVDKLELFGTWFLLPIFITTCMMKVDLSLDYTRKSVMIIGAVIILAHLVKVLVCWLTAICCRMPIKDASLIALILNFKGVVDVGLFASLHDKKLVHSETFSLLMLSIMVTAGIVQSAIRFFNDPSRKYASYQTRNIMNLKHNMDLRIVACIHKQCHINPTIDLLELCSPMEESHITVDALHLIELVGRSSPVFITHGLQKKVASSTHHSFSENVILAFDLFEHDYPRAVSVNTYTVLSPVTLMHEDICHLALDKLASFIILPFHRRWSIDGQIECEDKKIRSMNCMVLERAPCSVGILVSRSCHPITKLAVIFLGGKDDREALWLAKRATRDPMVNLVVYHLVAEDETRTIHEAMLDNAVLREVKLAEHSSFQSVTYVEITVQDGPKTASILHAMADKHDFFIVGRRHEINTPQISGLVDWNVFPEMGVIGDFLASPDFESKASVLVVQQHEASK</sequence>
<protein>
    <submittedName>
        <fullName evidence="1">Uncharacterized protein</fullName>
    </submittedName>
</protein>
<reference evidence="1 2" key="1">
    <citation type="journal article" date="2022" name="DNA Res.">
        <title>Chromosomal-level genome assembly of the orchid tree Bauhinia variegata (Leguminosae; Cercidoideae) supports the allotetraploid origin hypothesis of Bauhinia.</title>
        <authorList>
            <person name="Zhong Y."/>
            <person name="Chen Y."/>
            <person name="Zheng D."/>
            <person name="Pang J."/>
            <person name="Liu Y."/>
            <person name="Luo S."/>
            <person name="Meng S."/>
            <person name="Qian L."/>
            <person name="Wei D."/>
            <person name="Dai S."/>
            <person name="Zhou R."/>
        </authorList>
    </citation>
    <scope>NUCLEOTIDE SEQUENCE [LARGE SCALE GENOMIC DNA]</scope>
    <source>
        <strain evidence="1">BV-YZ2020</strain>
    </source>
</reference>
<keyword evidence="2" id="KW-1185">Reference proteome</keyword>